<dbReference type="Gene3D" id="3.40.50.410">
    <property type="entry name" value="von Willebrand factor, type A domain"/>
    <property type="match status" value="1"/>
</dbReference>
<dbReference type="Pfam" id="PF13519">
    <property type="entry name" value="VWA_2"/>
    <property type="match status" value="1"/>
</dbReference>
<feature type="transmembrane region" description="Helical" evidence="1">
    <location>
        <begin position="679"/>
        <end position="701"/>
    </location>
</feature>
<dbReference type="PROSITE" id="PS50234">
    <property type="entry name" value="VWFA"/>
    <property type="match status" value="1"/>
</dbReference>
<dbReference type="InterPro" id="IPR024163">
    <property type="entry name" value="Aerotolerance_reg_N"/>
</dbReference>
<accession>A0A5C5YKT1</accession>
<dbReference type="Pfam" id="PF07584">
    <property type="entry name" value="BatA"/>
    <property type="match status" value="1"/>
</dbReference>
<dbReference type="InterPro" id="IPR011933">
    <property type="entry name" value="Double_TM_dom"/>
</dbReference>
<keyword evidence="1" id="KW-0812">Transmembrane</keyword>
<feature type="domain" description="VWFA" evidence="2">
    <location>
        <begin position="92"/>
        <end position="261"/>
    </location>
</feature>
<dbReference type="SUPFAM" id="SSF53300">
    <property type="entry name" value="vWA-like"/>
    <property type="match status" value="1"/>
</dbReference>
<evidence type="ECO:0000313" key="3">
    <source>
        <dbReference type="EMBL" id="TWT75388.1"/>
    </source>
</evidence>
<protein>
    <recommendedName>
        <fullName evidence="2">VWFA domain-containing protein</fullName>
    </recommendedName>
</protein>
<dbReference type="EMBL" id="SJPK01000001">
    <property type="protein sequence ID" value="TWT75388.1"/>
    <property type="molecule type" value="Genomic_DNA"/>
</dbReference>
<evidence type="ECO:0000259" key="2">
    <source>
        <dbReference type="PROSITE" id="PS50234"/>
    </source>
</evidence>
<comment type="caution">
    <text evidence="3">The sequence shown here is derived from an EMBL/GenBank/DDBJ whole genome shotgun (WGS) entry which is preliminary data.</text>
</comment>
<dbReference type="AlphaFoldDB" id="A0A5C5YKT1"/>
<reference evidence="3 4" key="1">
    <citation type="submission" date="2019-02" db="EMBL/GenBank/DDBJ databases">
        <title>Deep-cultivation of Planctomycetes and their phenomic and genomic characterization uncovers novel biology.</title>
        <authorList>
            <person name="Wiegand S."/>
            <person name="Jogler M."/>
            <person name="Boedeker C."/>
            <person name="Pinto D."/>
            <person name="Vollmers J."/>
            <person name="Rivas-Marin E."/>
            <person name="Kohn T."/>
            <person name="Peeters S.H."/>
            <person name="Heuer A."/>
            <person name="Rast P."/>
            <person name="Oberbeckmann S."/>
            <person name="Bunk B."/>
            <person name="Jeske O."/>
            <person name="Meyerdierks A."/>
            <person name="Storesund J.E."/>
            <person name="Kallscheuer N."/>
            <person name="Luecker S."/>
            <person name="Lage O.M."/>
            <person name="Pohl T."/>
            <person name="Merkel B.J."/>
            <person name="Hornburger P."/>
            <person name="Mueller R.-W."/>
            <person name="Bruemmer F."/>
            <person name="Labrenz M."/>
            <person name="Spormann A.M."/>
            <person name="Op Den Camp H."/>
            <person name="Overmann J."/>
            <person name="Amann R."/>
            <person name="Jetten M.S.M."/>
            <person name="Mascher T."/>
            <person name="Medema M.H."/>
            <person name="Devos D.P."/>
            <person name="Kaster A.-K."/>
            <person name="Ovreas L."/>
            <person name="Rohde M."/>
            <person name="Galperin M.Y."/>
            <person name="Jogler C."/>
        </authorList>
    </citation>
    <scope>NUCLEOTIDE SEQUENCE [LARGE SCALE GENOMIC DNA]</scope>
    <source>
        <strain evidence="3 4">CA85</strain>
    </source>
</reference>
<proteinExistence type="predicted"/>
<feature type="transmembrane region" description="Helical" evidence="1">
    <location>
        <begin position="6"/>
        <end position="24"/>
    </location>
</feature>
<sequence length="714" mass="78348">MSLLAPLYFAGALAIGLPILFHMVRRRPRGEVKFSSLMFLRPTPPKLTRRSRLDNWLLLLIRALALLLLAAAFTRPFLRSSTKSDADLPSRRMVIAVDTSASMRRDGLWEQAQVKIEEVLSDLRPGDEIALVAFDDTPRTLLRFDRSNRLSPPQVRTSVKSLLADLQPSWAATDLGRALGFAADLAVTYEPQVSPESSSTSQDSPAVAASSASGPAQLIFVTDMQTGSKIESLQGYAWPKQLSLDIRQVSTDRKTNAVAQLLPPRKNAPAEKTGVRVRVSNSADADQSAFLISWTDRDGQRIEGSEMPIQVPPGESRVMRMQSPAPDATALTLHGDDQDFDNSWYVVSPQPESLQLLHLGDDAADPRSSLLYYLQRVPLSTRQRSVATQTMPPDDLTQAPDPNLVPLVVVTAPCSPDTAALLHEYITAGGRLLCVLAGDREIPTAMASLQSLTRVDDLRVTEAAVDDYVMLSRIDFRHPIFAAMSDPQFNDFTKIRFWSHRTLSGIPGSWDVLARFDDEDPALVEQTIGMGQLWVLAAGWQPEASQLALSTKFIPLIFSLFESNARSLQDSNQLAVGDKPSLEPSPTARITLPDGAELAYREAADLQTFAWPGIYAVADDDLSQTLAVNLDNAESQTATMGADALERFGVRLGATLSTADELSNQRQLHDRELESRQRLWQWLLVAALALLGLETFLGGWLSRPRPAAPEVSPS</sequence>
<evidence type="ECO:0000256" key="1">
    <source>
        <dbReference type="SAM" id="Phobius"/>
    </source>
</evidence>
<dbReference type="SUPFAM" id="SSF52317">
    <property type="entry name" value="Class I glutamine amidotransferase-like"/>
    <property type="match status" value="1"/>
</dbReference>
<keyword evidence="1" id="KW-1133">Transmembrane helix</keyword>
<feature type="transmembrane region" description="Helical" evidence="1">
    <location>
        <begin position="56"/>
        <end position="78"/>
    </location>
</feature>
<dbReference type="InterPro" id="IPR036465">
    <property type="entry name" value="vWFA_dom_sf"/>
</dbReference>
<dbReference type="NCBIfam" id="TIGR02226">
    <property type="entry name" value="two_anch"/>
    <property type="match status" value="1"/>
</dbReference>
<keyword evidence="1" id="KW-0472">Membrane</keyword>
<name>A0A5C5YKT1_9BACT</name>
<dbReference type="RefSeq" id="WP_146389814.1">
    <property type="nucleotide sequence ID" value="NZ_SJPK01000001.1"/>
</dbReference>
<organism evidence="3 4">
    <name type="scientific">Allorhodopirellula solitaria</name>
    <dbReference type="NCBI Taxonomy" id="2527987"/>
    <lineage>
        <taxon>Bacteria</taxon>
        <taxon>Pseudomonadati</taxon>
        <taxon>Planctomycetota</taxon>
        <taxon>Planctomycetia</taxon>
        <taxon>Pirellulales</taxon>
        <taxon>Pirellulaceae</taxon>
        <taxon>Allorhodopirellula</taxon>
    </lineage>
</organism>
<dbReference type="PANTHER" id="PTHR37464:SF1">
    <property type="entry name" value="BLL2463 PROTEIN"/>
    <property type="match status" value="1"/>
</dbReference>
<dbReference type="Gene3D" id="3.40.50.880">
    <property type="match status" value="1"/>
</dbReference>
<dbReference type="OrthoDB" id="228877at2"/>
<dbReference type="CDD" id="cd00198">
    <property type="entry name" value="vWFA"/>
    <property type="match status" value="1"/>
</dbReference>
<evidence type="ECO:0000313" key="4">
    <source>
        <dbReference type="Proteomes" id="UP000318053"/>
    </source>
</evidence>
<dbReference type="InterPro" id="IPR029062">
    <property type="entry name" value="Class_I_gatase-like"/>
</dbReference>
<dbReference type="PANTHER" id="PTHR37464">
    <property type="entry name" value="BLL2463 PROTEIN"/>
    <property type="match status" value="1"/>
</dbReference>
<gene>
    <name evidence="3" type="ORF">CA85_06790</name>
</gene>
<dbReference type="Proteomes" id="UP000318053">
    <property type="component" value="Unassembled WGS sequence"/>
</dbReference>
<keyword evidence="4" id="KW-1185">Reference proteome</keyword>
<dbReference type="InterPro" id="IPR002035">
    <property type="entry name" value="VWF_A"/>
</dbReference>